<evidence type="ECO:0000313" key="3">
    <source>
        <dbReference type="EMBL" id="RIA87253.1"/>
    </source>
</evidence>
<dbReference type="Proteomes" id="UP000265703">
    <property type="component" value="Unassembled WGS sequence"/>
</dbReference>
<gene>
    <name evidence="3" type="ORF">C1645_777715</name>
</gene>
<dbReference type="EMBL" id="QKYT01000318">
    <property type="protein sequence ID" value="RIA87253.1"/>
    <property type="molecule type" value="Genomic_DNA"/>
</dbReference>
<evidence type="ECO:0000259" key="2">
    <source>
        <dbReference type="Pfam" id="PF12937"/>
    </source>
</evidence>
<dbReference type="InterPro" id="IPR036047">
    <property type="entry name" value="F-box-like_dom_sf"/>
</dbReference>
<dbReference type="Pfam" id="PF12937">
    <property type="entry name" value="F-box-like"/>
    <property type="match status" value="1"/>
</dbReference>
<feature type="domain" description="F-box" evidence="2">
    <location>
        <begin position="3"/>
        <end position="47"/>
    </location>
</feature>
<proteinExistence type="predicted"/>
<dbReference type="Gene3D" id="3.80.10.10">
    <property type="entry name" value="Ribonuclease Inhibitor"/>
    <property type="match status" value="1"/>
</dbReference>
<name>A0A397SMA6_9GLOM</name>
<reference evidence="3 4" key="1">
    <citation type="submission" date="2018-06" db="EMBL/GenBank/DDBJ databases">
        <title>Comparative genomics reveals the genomic features of Rhizophagus irregularis, R. cerebriforme, R. diaphanum and Gigaspora rosea, and their symbiotic lifestyle signature.</title>
        <authorList>
            <person name="Morin E."/>
            <person name="San Clemente H."/>
            <person name="Chen E.C.H."/>
            <person name="De La Providencia I."/>
            <person name="Hainaut M."/>
            <person name="Kuo A."/>
            <person name="Kohler A."/>
            <person name="Murat C."/>
            <person name="Tang N."/>
            <person name="Roy S."/>
            <person name="Loubradou J."/>
            <person name="Henrissat B."/>
            <person name="Grigoriev I.V."/>
            <person name="Corradi N."/>
            <person name="Roux C."/>
            <person name="Martin F.M."/>
        </authorList>
    </citation>
    <scope>NUCLEOTIDE SEQUENCE [LARGE SCALE GENOMIC DNA]</scope>
    <source>
        <strain evidence="3 4">DAOM 227022</strain>
    </source>
</reference>
<dbReference type="OrthoDB" id="2311371at2759"/>
<sequence length="596" mass="69012">MVQSLPPESLQGIFKFFKDDKKTLHSCLLVNKFWSQCAVPFLWNRPFELSSKPTGKIIETYSKFFDKESQKILSSYGIFINPIIKPNLFDYPIFIKSLQYNYIYDFSSVWLQEGHDKGQQKCYSGFEKTNLLRIFVKELFKLFFSKKSIIEDLSFNVIRFLDAPDIAGSRLVSRFRPYRDASYIKRALEYLSLFEEDIIEILSYENSKISLNHLQKLECGANRNDVIIMNIFRNLTKSINTLKFNFASELRNNNGLDDQNIMNTMKNLIIEQKYLKSVSIRHGSQHVPELINSLEFHVMNLTELSFDKIDFNVIPSAEKIFFTISLCKNLEKLVVSNCQGITNEIILPLGNTTFTNLETLIFTKVHNPIDDIFRAFLTGIPRNNHHIQLTLEPLTNLIMGTNGNLKILRLGRNLLYSRDLPNDFVFTTTYPPIDVMNAVSLNCNNLTIFEIHIRREILPHVIKLLESTNQLIRFIFSAEMDLVDDEGFWKNLSNILPIGLKDLTISIGPVFWLVVLYWLFDNMKCKLEILQFPLSIFIDDEYLCIITQYAKLMGGTLKRLALHNSNKVTEKGLSKALLVIENITNTGEYNHHQIGI</sequence>
<dbReference type="AlphaFoldDB" id="A0A397SMA6"/>
<dbReference type="InterPro" id="IPR001810">
    <property type="entry name" value="F-box_dom"/>
</dbReference>
<evidence type="ECO:0000256" key="1">
    <source>
        <dbReference type="SAM" id="Phobius"/>
    </source>
</evidence>
<dbReference type="SUPFAM" id="SSF81383">
    <property type="entry name" value="F-box domain"/>
    <property type="match status" value="1"/>
</dbReference>
<keyword evidence="4" id="KW-1185">Reference proteome</keyword>
<comment type="caution">
    <text evidence="3">The sequence shown here is derived from an EMBL/GenBank/DDBJ whole genome shotgun (WGS) entry which is preliminary data.</text>
</comment>
<protein>
    <recommendedName>
        <fullName evidence="2">F-box domain-containing protein</fullName>
    </recommendedName>
</protein>
<keyword evidence="1" id="KW-0472">Membrane</keyword>
<dbReference type="InterPro" id="IPR032675">
    <property type="entry name" value="LRR_dom_sf"/>
</dbReference>
<evidence type="ECO:0000313" key="4">
    <source>
        <dbReference type="Proteomes" id="UP000265703"/>
    </source>
</evidence>
<keyword evidence="1" id="KW-1133">Transmembrane helix</keyword>
<feature type="transmembrane region" description="Helical" evidence="1">
    <location>
        <begin position="503"/>
        <end position="520"/>
    </location>
</feature>
<accession>A0A397SMA6</accession>
<organism evidence="3 4">
    <name type="scientific">Glomus cerebriforme</name>
    <dbReference type="NCBI Taxonomy" id="658196"/>
    <lineage>
        <taxon>Eukaryota</taxon>
        <taxon>Fungi</taxon>
        <taxon>Fungi incertae sedis</taxon>
        <taxon>Mucoromycota</taxon>
        <taxon>Glomeromycotina</taxon>
        <taxon>Glomeromycetes</taxon>
        <taxon>Glomerales</taxon>
        <taxon>Glomeraceae</taxon>
        <taxon>Glomus</taxon>
    </lineage>
</organism>
<keyword evidence="1" id="KW-0812">Transmembrane</keyword>